<sequence>MKIVDILTGRCPNCQGDAIFPNKSLFSFRFKKMHDKCTKCGNHYSKEPGFFMGAMYVSYGIAVAECIIVYLLSSMLYEFEAFDINLLIIIGVMILLLFPFNFRMSRIIWIYMFS</sequence>
<keyword evidence="1" id="KW-0812">Transmembrane</keyword>
<keyword evidence="3" id="KW-1185">Reference proteome</keyword>
<dbReference type="EMBL" id="JBDKWZ010000009">
    <property type="protein sequence ID" value="MEN7549554.1"/>
    <property type="molecule type" value="Genomic_DNA"/>
</dbReference>
<dbReference type="Proteomes" id="UP001403385">
    <property type="component" value="Unassembled WGS sequence"/>
</dbReference>
<organism evidence="2 3">
    <name type="scientific">Rapidithrix thailandica</name>
    <dbReference type="NCBI Taxonomy" id="413964"/>
    <lineage>
        <taxon>Bacteria</taxon>
        <taxon>Pseudomonadati</taxon>
        <taxon>Bacteroidota</taxon>
        <taxon>Cytophagia</taxon>
        <taxon>Cytophagales</taxon>
        <taxon>Flammeovirgaceae</taxon>
        <taxon>Rapidithrix</taxon>
    </lineage>
</organism>
<reference evidence="2 3" key="1">
    <citation type="submission" date="2024-04" db="EMBL/GenBank/DDBJ databases">
        <title>Novel genus in family Flammeovirgaceae.</title>
        <authorList>
            <person name="Nguyen T.H."/>
            <person name="Vuong T.Q."/>
            <person name="Le H."/>
            <person name="Kim S.-G."/>
        </authorList>
    </citation>
    <scope>NUCLEOTIDE SEQUENCE [LARGE SCALE GENOMIC DNA]</scope>
    <source>
        <strain evidence="2 3">JCM 23209</strain>
    </source>
</reference>
<feature type="transmembrane region" description="Helical" evidence="1">
    <location>
        <begin position="84"/>
        <end position="102"/>
    </location>
</feature>
<dbReference type="AlphaFoldDB" id="A0AAW9RXE3"/>
<evidence type="ECO:0000313" key="2">
    <source>
        <dbReference type="EMBL" id="MEN7549554.1"/>
    </source>
</evidence>
<protein>
    <submittedName>
        <fullName evidence="2">DUF983 domain-containing protein</fullName>
    </submittedName>
</protein>
<keyword evidence="1" id="KW-1133">Transmembrane helix</keyword>
<name>A0AAW9RXE3_9BACT</name>
<dbReference type="RefSeq" id="WP_346822333.1">
    <property type="nucleotide sequence ID" value="NZ_JBDKWZ010000009.1"/>
</dbReference>
<dbReference type="InterPro" id="IPR009325">
    <property type="entry name" value="DUF983"/>
</dbReference>
<accession>A0AAW9RXE3</accession>
<gene>
    <name evidence="2" type="ORF">AAG747_16645</name>
</gene>
<comment type="caution">
    <text evidence="2">The sequence shown here is derived from an EMBL/GenBank/DDBJ whole genome shotgun (WGS) entry which is preliminary data.</text>
</comment>
<feature type="transmembrane region" description="Helical" evidence="1">
    <location>
        <begin position="49"/>
        <end position="72"/>
    </location>
</feature>
<evidence type="ECO:0000256" key="1">
    <source>
        <dbReference type="SAM" id="Phobius"/>
    </source>
</evidence>
<dbReference type="Pfam" id="PF06170">
    <property type="entry name" value="DUF983"/>
    <property type="match status" value="1"/>
</dbReference>
<proteinExistence type="predicted"/>
<keyword evidence="1" id="KW-0472">Membrane</keyword>
<evidence type="ECO:0000313" key="3">
    <source>
        <dbReference type="Proteomes" id="UP001403385"/>
    </source>
</evidence>